<proteinExistence type="predicted"/>
<dbReference type="PANTHER" id="PTHR34849:SF3">
    <property type="entry name" value="SSR2962 PROTEIN"/>
    <property type="match status" value="1"/>
</dbReference>
<dbReference type="Gene3D" id="1.10.10.10">
    <property type="entry name" value="Winged helix-like DNA-binding domain superfamily/Winged helix DNA-binding domain"/>
    <property type="match status" value="1"/>
</dbReference>
<sequence length="138" mass="14849">MRRLRDLSLTIAGKRKLAKALQAFDLPRLKSAKIELAPSVTADVGELAGDALERADRYLRARDAWIESVPGIKGGLPVIKGTRLTVHAIEARVAHGDTLDEIAAENPDLPREALEAALLFAKAHPLPGRPPNISRPAA</sequence>
<dbReference type="SUPFAM" id="SSF46689">
    <property type="entry name" value="Homeodomain-like"/>
    <property type="match status" value="1"/>
</dbReference>
<dbReference type="Pfam" id="PF04255">
    <property type="entry name" value="DUF433"/>
    <property type="match status" value="1"/>
</dbReference>
<gene>
    <name evidence="1" type="ORF">F7D14_20720</name>
</gene>
<keyword evidence="1" id="KW-0614">Plasmid</keyword>
<reference evidence="1 2" key="1">
    <citation type="submission" date="2019-09" db="EMBL/GenBank/DDBJ databases">
        <title>Isolation and complete genome sequencing of Methylocystis species.</title>
        <authorList>
            <person name="Rumah B.L."/>
            <person name="Stead C.E."/>
            <person name="Stevens B.C."/>
            <person name="Minton N.P."/>
            <person name="Grosse-Honebrink A."/>
            <person name="Zhang Y."/>
        </authorList>
    </citation>
    <scope>NUCLEOTIDE SEQUENCE [LARGE SCALE GENOMIC DNA]</scope>
    <source>
        <strain evidence="1 2">BRCS2</strain>
        <plasmid evidence="1 2">unnamed2</plasmid>
    </source>
</reference>
<dbReference type="InterPro" id="IPR009057">
    <property type="entry name" value="Homeodomain-like_sf"/>
</dbReference>
<name>A0A6B8MHT2_9HYPH</name>
<organism evidence="1 2">
    <name type="scientific">Methylocystis parvus</name>
    <dbReference type="NCBI Taxonomy" id="134"/>
    <lineage>
        <taxon>Bacteria</taxon>
        <taxon>Pseudomonadati</taxon>
        <taxon>Pseudomonadota</taxon>
        <taxon>Alphaproteobacteria</taxon>
        <taxon>Hyphomicrobiales</taxon>
        <taxon>Methylocystaceae</taxon>
        <taxon>Methylocystis</taxon>
    </lineage>
</organism>
<dbReference type="EMBL" id="CP044333">
    <property type="protein sequence ID" value="QGN00191.1"/>
    <property type="molecule type" value="Genomic_DNA"/>
</dbReference>
<protein>
    <submittedName>
        <fullName evidence="1">DUF433 domain-containing protein</fullName>
    </submittedName>
</protein>
<dbReference type="KEGG" id="mpar:F7D14_20720"/>
<evidence type="ECO:0000313" key="1">
    <source>
        <dbReference type="EMBL" id="QGN00191.1"/>
    </source>
</evidence>
<geneLocation type="plasmid" evidence="1">
    <name>unnamed2</name>
</geneLocation>
<dbReference type="InterPro" id="IPR007367">
    <property type="entry name" value="DUF433"/>
</dbReference>
<evidence type="ECO:0000313" key="2">
    <source>
        <dbReference type="Proteomes" id="UP000422569"/>
    </source>
</evidence>
<dbReference type="AlphaFoldDB" id="A0A6B8MHT2"/>
<dbReference type="PANTHER" id="PTHR34849">
    <property type="entry name" value="SSL5025 PROTEIN"/>
    <property type="match status" value="1"/>
</dbReference>
<dbReference type="InterPro" id="IPR036388">
    <property type="entry name" value="WH-like_DNA-bd_sf"/>
</dbReference>
<accession>A0A6B8MHT2</accession>
<keyword evidence="2" id="KW-1185">Reference proteome</keyword>
<dbReference type="Proteomes" id="UP000422569">
    <property type="component" value="Plasmid unnamed2"/>
</dbReference>